<dbReference type="OrthoDB" id="907178at2"/>
<protein>
    <recommendedName>
        <fullName evidence="4">Glycosyltransferase RgtA/B/C/D-like domain-containing protein</fullName>
    </recommendedName>
</protein>
<dbReference type="RefSeq" id="WP_114067672.1">
    <property type="nucleotide sequence ID" value="NZ_CP030850.1"/>
</dbReference>
<feature type="transmembrane region" description="Helical" evidence="1">
    <location>
        <begin position="195"/>
        <end position="216"/>
    </location>
</feature>
<evidence type="ECO:0000313" key="3">
    <source>
        <dbReference type="Proteomes" id="UP000251993"/>
    </source>
</evidence>
<evidence type="ECO:0000256" key="1">
    <source>
        <dbReference type="SAM" id="Phobius"/>
    </source>
</evidence>
<reference evidence="2 3" key="1">
    <citation type="submission" date="2018-07" db="EMBL/GenBank/DDBJ databases">
        <title>Genome sequencing of Runella.</title>
        <authorList>
            <person name="Baek M.-G."/>
            <person name="Yi H."/>
        </authorList>
    </citation>
    <scope>NUCLEOTIDE SEQUENCE [LARGE SCALE GENOMIC DNA]</scope>
    <source>
        <strain evidence="2 3">HYN0085</strain>
    </source>
</reference>
<feature type="transmembrane region" description="Helical" evidence="1">
    <location>
        <begin position="341"/>
        <end position="363"/>
    </location>
</feature>
<name>A0A344TJS0_9BACT</name>
<evidence type="ECO:0000313" key="2">
    <source>
        <dbReference type="EMBL" id="AXE18891.1"/>
    </source>
</evidence>
<dbReference type="AlphaFoldDB" id="A0A344TJS0"/>
<feature type="transmembrane region" description="Helical" evidence="1">
    <location>
        <begin position="165"/>
        <end position="183"/>
    </location>
</feature>
<dbReference type="EMBL" id="CP030850">
    <property type="protein sequence ID" value="AXE18891.1"/>
    <property type="molecule type" value="Genomic_DNA"/>
</dbReference>
<dbReference type="KEGG" id="run:DR864_14590"/>
<keyword evidence="1" id="KW-1133">Transmembrane helix</keyword>
<feature type="transmembrane region" description="Helical" evidence="1">
    <location>
        <begin position="101"/>
        <end position="118"/>
    </location>
</feature>
<feature type="transmembrane region" description="Helical" evidence="1">
    <location>
        <begin position="369"/>
        <end position="386"/>
    </location>
</feature>
<sequence length="532" mass="61339">MRLHWFSIFLLLTASLVLVHYLPFWKDVEFGDETTYLGSGLSFSIPFKGGAQWGPLYAAWYAFWHFFIPNSLDLYYFNWALLSVLAGITVFLFVRSLGVSLAASTWIAVLFLFSDQNVPLNPKISIAPFCLILGVLALIHLRTWSNSRRFLVISLAGLLCAYCRPEFYISFLLALIIAVFWVWKEKGILQPTLMGWAGVFVILAIGLHLLFGNPLFTGDDNRSTVAFQQHFVVNYSAWMNQPEPSTIEAQLQLFHKVLGEDVHTLTDAVKMQPKWAIKHISTNIIHTVTANLTNVVSIFYQILFRGWYSPWRMAVVAGIVLVFLFLIDYKTTARNFRRKPVDWWGLVALITLLIPTLIATVLIYPRTHYLIFHLVLVLWVIAFVLNRLSFREIKAMQTFSAAFLALLVLSIFVTIRLPEYHRKAPTPTADNVRFITQLNPKARLRVLERDWYRVYLKKDSDWIHVEEYTDGDFAKFVRDKNINFILMTQDMQSYFGKDSGFVSFLNQYKSEGFVKLPTNSEGAYLFIKQSLL</sequence>
<gene>
    <name evidence="2" type="ORF">DR864_14590</name>
</gene>
<accession>A0A344TJS0</accession>
<keyword evidence="1" id="KW-0812">Transmembrane</keyword>
<organism evidence="2 3">
    <name type="scientific">Runella rosea</name>
    <dbReference type="NCBI Taxonomy" id="2259595"/>
    <lineage>
        <taxon>Bacteria</taxon>
        <taxon>Pseudomonadati</taxon>
        <taxon>Bacteroidota</taxon>
        <taxon>Cytophagia</taxon>
        <taxon>Cytophagales</taxon>
        <taxon>Spirosomataceae</taxon>
        <taxon>Runella</taxon>
    </lineage>
</organism>
<evidence type="ECO:0008006" key="4">
    <source>
        <dbReference type="Google" id="ProtNLM"/>
    </source>
</evidence>
<feature type="transmembrane region" description="Helical" evidence="1">
    <location>
        <begin position="398"/>
        <end position="417"/>
    </location>
</feature>
<proteinExistence type="predicted"/>
<feature type="transmembrane region" description="Helical" evidence="1">
    <location>
        <begin position="280"/>
        <end position="303"/>
    </location>
</feature>
<feature type="transmembrane region" description="Helical" evidence="1">
    <location>
        <begin position="124"/>
        <end position="144"/>
    </location>
</feature>
<dbReference type="Proteomes" id="UP000251993">
    <property type="component" value="Chromosome"/>
</dbReference>
<keyword evidence="1" id="KW-0472">Membrane</keyword>
<feature type="transmembrane region" description="Helical" evidence="1">
    <location>
        <begin position="309"/>
        <end position="329"/>
    </location>
</feature>
<keyword evidence="3" id="KW-1185">Reference proteome</keyword>